<evidence type="ECO:0000313" key="1">
    <source>
        <dbReference type="EMBL" id="GEU92665.1"/>
    </source>
</evidence>
<dbReference type="AlphaFoldDB" id="A0A6L2P6G6"/>
<gene>
    <name evidence="1" type="ORF">Tci_064643</name>
</gene>
<accession>A0A6L2P6G6</accession>
<comment type="caution">
    <text evidence="1">The sequence shown here is derived from an EMBL/GenBank/DDBJ whole genome shotgun (WGS) entry which is preliminary data.</text>
</comment>
<reference evidence="1" key="1">
    <citation type="journal article" date="2019" name="Sci. Rep.">
        <title>Draft genome of Tanacetum cinerariifolium, the natural source of mosquito coil.</title>
        <authorList>
            <person name="Yamashiro T."/>
            <person name="Shiraishi A."/>
            <person name="Satake H."/>
            <person name="Nakayama K."/>
        </authorList>
    </citation>
    <scope>NUCLEOTIDE SEQUENCE</scope>
</reference>
<sequence length="132" mass="15952">MEKLDDFEYTNGDHNKWEYENKHEDEERYELCDYETHEFLVCSVRRFEMIKYSFGQDEEYVAVKEDEYEDLTSTRKDACLVYKEIFCMVDEGWMDLAVKKSTKLVKYQSSGILCVIVVMMEYRHIYNTHPCS</sequence>
<dbReference type="EMBL" id="BKCJ010010683">
    <property type="protein sequence ID" value="GEU92665.1"/>
    <property type="molecule type" value="Genomic_DNA"/>
</dbReference>
<organism evidence="1">
    <name type="scientific">Tanacetum cinerariifolium</name>
    <name type="common">Dalmatian daisy</name>
    <name type="synonym">Chrysanthemum cinerariifolium</name>
    <dbReference type="NCBI Taxonomy" id="118510"/>
    <lineage>
        <taxon>Eukaryota</taxon>
        <taxon>Viridiplantae</taxon>
        <taxon>Streptophyta</taxon>
        <taxon>Embryophyta</taxon>
        <taxon>Tracheophyta</taxon>
        <taxon>Spermatophyta</taxon>
        <taxon>Magnoliopsida</taxon>
        <taxon>eudicotyledons</taxon>
        <taxon>Gunneridae</taxon>
        <taxon>Pentapetalae</taxon>
        <taxon>asterids</taxon>
        <taxon>campanulids</taxon>
        <taxon>Asterales</taxon>
        <taxon>Asteraceae</taxon>
        <taxon>Asteroideae</taxon>
        <taxon>Anthemideae</taxon>
        <taxon>Anthemidinae</taxon>
        <taxon>Tanacetum</taxon>
    </lineage>
</organism>
<name>A0A6L2P6G6_TANCI</name>
<protein>
    <submittedName>
        <fullName evidence="1">Uncharacterized protein</fullName>
    </submittedName>
</protein>
<proteinExistence type="predicted"/>